<dbReference type="OrthoDB" id="9796486at2"/>
<dbReference type="PANTHER" id="PTHR40447">
    <property type="entry name" value="ANAEROBIC SULFITE REDUCTASE SUBUNIT A"/>
    <property type="match status" value="1"/>
</dbReference>
<organism evidence="5 6">
    <name type="scientific">Thermoanaerobaculum aquaticum</name>
    <dbReference type="NCBI Taxonomy" id="1312852"/>
    <lineage>
        <taxon>Bacteria</taxon>
        <taxon>Pseudomonadati</taxon>
        <taxon>Acidobacteriota</taxon>
        <taxon>Thermoanaerobaculia</taxon>
        <taxon>Thermoanaerobaculales</taxon>
        <taxon>Thermoanaerobaculaceae</taxon>
        <taxon>Thermoanaerobaculum</taxon>
    </lineage>
</organism>
<dbReference type="RefSeq" id="WP_081799997.1">
    <property type="nucleotide sequence ID" value="NZ_JMFG01000016.1"/>
</dbReference>
<protein>
    <recommendedName>
        <fullName evidence="4">4Fe-4S ferredoxin-type domain-containing protein</fullName>
    </recommendedName>
</protein>
<evidence type="ECO:0000313" key="5">
    <source>
        <dbReference type="EMBL" id="KDA53886.1"/>
    </source>
</evidence>
<dbReference type="AlphaFoldDB" id="A0A062Y0L9"/>
<dbReference type="PROSITE" id="PS51379">
    <property type="entry name" value="4FE4S_FER_2"/>
    <property type="match status" value="2"/>
</dbReference>
<dbReference type="Pfam" id="PF17179">
    <property type="entry name" value="Fer4_22"/>
    <property type="match status" value="1"/>
</dbReference>
<evidence type="ECO:0000256" key="2">
    <source>
        <dbReference type="ARBA" id="ARBA00023004"/>
    </source>
</evidence>
<dbReference type="InterPro" id="IPR017896">
    <property type="entry name" value="4Fe4S_Fe-S-bd"/>
</dbReference>
<evidence type="ECO:0000256" key="3">
    <source>
        <dbReference type="ARBA" id="ARBA00023014"/>
    </source>
</evidence>
<proteinExistence type="predicted"/>
<keyword evidence="2" id="KW-0408">Iron</keyword>
<dbReference type="GO" id="GO:0046872">
    <property type="term" value="F:metal ion binding"/>
    <property type="evidence" value="ECO:0007669"/>
    <property type="project" value="UniProtKB-KW"/>
</dbReference>
<reference evidence="5 6" key="1">
    <citation type="submission" date="2014-04" db="EMBL/GenBank/DDBJ databases">
        <title>The Genome Sequence of Thermoanaerobaculum aquaticum MP-01, The First Cultivated Group 23 Acidobacterium.</title>
        <authorList>
            <person name="Stamps B.W."/>
            <person name="Losey N.A."/>
            <person name="Lawson P.A."/>
            <person name="Stevenson B.S."/>
        </authorList>
    </citation>
    <scope>NUCLEOTIDE SEQUENCE [LARGE SCALE GENOMIC DNA]</scope>
    <source>
        <strain evidence="5 6">MP-01</strain>
    </source>
</reference>
<dbReference type="Gene3D" id="1.10.1060.10">
    <property type="entry name" value="Alpha-helical ferredoxin"/>
    <property type="match status" value="1"/>
</dbReference>
<dbReference type="PROSITE" id="PS00198">
    <property type="entry name" value="4FE4S_FER_1"/>
    <property type="match status" value="2"/>
</dbReference>
<dbReference type="SUPFAM" id="SSF46548">
    <property type="entry name" value="alpha-helical ferredoxin"/>
    <property type="match status" value="1"/>
</dbReference>
<comment type="caution">
    <text evidence="5">The sequence shown here is derived from an EMBL/GenBank/DDBJ whole genome shotgun (WGS) entry which is preliminary data.</text>
</comment>
<sequence length="353" mass="39557">MQTLRMKDGLFGEFLEVLRGFGRLVAPVEKAPGVFTLEIVEDITKVRPEALRTILPIKKFLLKPKFCMLHGKLGNGAEACQDNAYGPLVYVGAHACDIHALRILDQLFLGGYPDPYYEMNRKQLTVVGYGCMPDEKCFCQSLGCSTVDTGFDLFFTPLPGRFLVTVGSARGDDIVRAKPSLFEPAGKRDIQDYLERLRQREAAFQLHLDVSDLPYVLELKKDDPVWDELAKKCLCCGSCSMVCPTCTCFNVRDELTADGAQRVRTWDACLYRDYALVAGGHNFRAERADRVRNRYYHKQEAFVRQYGMPSCVGCGRCIENCPTGIHVVEVFEAVRGELGRQQRALAKGKGVQA</sequence>
<dbReference type="PANTHER" id="PTHR40447:SF1">
    <property type="entry name" value="ANAEROBIC SULFITE REDUCTASE SUBUNIT A"/>
    <property type="match status" value="1"/>
</dbReference>
<keyword evidence="1" id="KW-0479">Metal-binding</keyword>
<name>A0A062Y0L9_9BACT</name>
<evidence type="ECO:0000259" key="4">
    <source>
        <dbReference type="PROSITE" id="PS51379"/>
    </source>
</evidence>
<dbReference type="STRING" id="1312852.EG19_02620"/>
<gene>
    <name evidence="5" type="ORF">EG19_02620</name>
</gene>
<keyword evidence="3" id="KW-0411">Iron-sulfur</keyword>
<evidence type="ECO:0000256" key="1">
    <source>
        <dbReference type="ARBA" id="ARBA00022723"/>
    </source>
</evidence>
<feature type="domain" description="4Fe-4S ferredoxin-type" evidence="4">
    <location>
        <begin position="302"/>
        <end position="331"/>
    </location>
</feature>
<dbReference type="InterPro" id="IPR009051">
    <property type="entry name" value="Helical_ferredxn"/>
</dbReference>
<dbReference type="Proteomes" id="UP000027284">
    <property type="component" value="Unassembled WGS sequence"/>
</dbReference>
<keyword evidence="6" id="KW-1185">Reference proteome</keyword>
<feature type="domain" description="4Fe-4S ferredoxin-type" evidence="4">
    <location>
        <begin position="222"/>
        <end position="254"/>
    </location>
</feature>
<evidence type="ECO:0000313" key="6">
    <source>
        <dbReference type="Proteomes" id="UP000027284"/>
    </source>
</evidence>
<accession>A0A062Y0L9</accession>
<dbReference type="GO" id="GO:0051536">
    <property type="term" value="F:iron-sulfur cluster binding"/>
    <property type="evidence" value="ECO:0007669"/>
    <property type="project" value="UniProtKB-KW"/>
</dbReference>
<dbReference type="InterPro" id="IPR017900">
    <property type="entry name" value="4Fe4S_Fe_S_CS"/>
</dbReference>
<dbReference type="EMBL" id="JMFG01000016">
    <property type="protein sequence ID" value="KDA53886.1"/>
    <property type="molecule type" value="Genomic_DNA"/>
</dbReference>